<evidence type="ECO:0000256" key="9">
    <source>
        <dbReference type="ARBA" id="ARBA00023004"/>
    </source>
</evidence>
<dbReference type="CDD" id="cd01335">
    <property type="entry name" value="Radical_SAM"/>
    <property type="match status" value="1"/>
</dbReference>
<dbReference type="InterPro" id="IPR007197">
    <property type="entry name" value="rSAM"/>
</dbReference>
<dbReference type="GO" id="GO:0046872">
    <property type="term" value="F:metal ion binding"/>
    <property type="evidence" value="ECO:0007669"/>
    <property type="project" value="UniProtKB-KW"/>
</dbReference>
<evidence type="ECO:0000256" key="10">
    <source>
        <dbReference type="ARBA" id="ARBA00023014"/>
    </source>
</evidence>
<evidence type="ECO:0000256" key="1">
    <source>
        <dbReference type="ARBA" id="ARBA00001966"/>
    </source>
</evidence>
<dbReference type="PROSITE" id="PS51918">
    <property type="entry name" value="RADICAL_SAM"/>
    <property type="match status" value="1"/>
</dbReference>
<evidence type="ECO:0000256" key="3">
    <source>
        <dbReference type="ARBA" id="ARBA00022485"/>
    </source>
</evidence>
<keyword evidence="5" id="KW-0489">Methyltransferase</keyword>
<feature type="domain" description="Radical SAM core" evidence="11">
    <location>
        <begin position="87"/>
        <end position="331"/>
    </location>
</feature>
<dbReference type="InterPro" id="IPR004383">
    <property type="entry name" value="rRNA_lsu_MTrfase_RlmN/Cfr"/>
</dbReference>
<evidence type="ECO:0000256" key="5">
    <source>
        <dbReference type="ARBA" id="ARBA00022603"/>
    </source>
</evidence>
<evidence type="ECO:0000259" key="11">
    <source>
        <dbReference type="PROSITE" id="PS51918"/>
    </source>
</evidence>
<dbReference type="SFLD" id="SFLDS00029">
    <property type="entry name" value="Radical_SAM"/>
    <property type="match status" value="1"/>
</dbReference>
<reference evidence="12" key="1">
    <citation type="submission" date="2021-01" db="EMBL/GenBank/DDBJ databases">
        <authorList>
            <person name="Corre E."/>
            <person name="Pelletier E."/>
            <person name="Niang G."/>
            <person name="Scheremetjew M."/>
            <person name="Finn R."/>
            <person name="Kale V."/>
            <person name="Holt S."/>
            <person name="Cochrane G."/>
            <person name="Meng A."/>
            <person name="Brown T."/>
            <person name="Cohen L."/>
        </authorList>
    </citation>
    <scope>NUCLEOTIDE SEQUENCE</scope>
    <source>
        <strain evidence="12">Pbaha01</strain>
    </source>
</reference>
<dbReference type="GO" id="GO:0030488">
    <property type="term" value="P:tRNA methylation"/>
    <property type="evidence" value="ECO:0007669"/>
    <property type="project" value="TreeGrafter"/>
</dbReference>
<dbReference type="SUPFAM" id="SSF102114">
    <property type="entry name" value="Radical SAM enzymes"/>
    <property type="match status" value="1"/>
</dbReference>
<sequence>MALRPEAVEALVPSAGAGPAPMLDELGGLAGALAVESLEASVQRGLGAGRGTAKLLLRLHDGLAVESVLIPQVEALPERRQRRAGRRASTTTICVSSQVGCMQGCRFCKTASMGLLRNLHPDEILAQVVQGRRLAGELGLPPVTNVVLMGMGEPLANLASVLPAVAALTDSRRMAVGGKKVVISTVAPSPGQVRALAGLRCQLAWSLHCADDALRRQLVPSARHPAAELREAFAEVLTARQLPALGRRLMVAVVLLRGVNDGAGHARELAGFLRPLVEAHSITVLLDLIPYNDAGDTGFARPAPEAVLAFKEEVWAALPALCIHVRHPRGEGASAACGQLATTAGGGGGHSCRAPAPAPLEVAVPGDAMH</sequence>
<name>A0A7S0FP67_9DINO</name>
<dbReference type="GO" id="GO:0070475">
    <property type="term" value="P:rRNA base methylation"/>
    <property type="evidence" value="ECO:0007669"/>
    <property type="project" value="TreeGrafter"/>
</dbReference>
<comment type="cofactor">
    <cofactor evidence="1">
        <name>[4Fe-4S] cluster</name>
        <dbReference type="ChEBI" id="CHEBI:49883"/>
    </cofactor>
</comment>
<dbReference type="SFLD" id="SFLDF00275">
    <property type="entry name" value="adenosine_C2_methyltransferase"/>
    <property type="match status" value="1"/>
</dbReference>
<organism evidence="12">
    <name type="scientific">Pyrodinium bahamense</name>
    <dbReference type="NCBI Taxonomy" id="73915"/>
    <lineage>
        <taxon>Eukaryota</taxon>
        <taxon>Sar</taxon>
        <taxon>Alveolata</taxon>
        <taxon>Dinophyceae</taxon>
        <taxon>Gonyaulacales</taxon>
        <taxon>Pyrocystaceae</taxon>
        <taxon>Pyrodinium</taxon>
    </lineage>
</organism>
<keyword evidence="10" id="KW-0411">Iron-sulfur</keyword>
<evidence type="ECO:0000256" key="6">
    <source>
        <dbReference type="ARBA" id="ARBA00022679"/>
    </source>
</evidence>
<keyword evidence="7" id="KW-0949">S-adenosyl-L-methionine</keyword>
<keyword evidence="3" id="KW-0004">4Fe-4S</keyword>
<comment type="subcellular location">
    <subcellularLocation>
        <location evidence="2">Cytoplasm</location>
    </subcellularLocation>
</comment>
<proteinExistence type="predicted"/>
<dbReference type="GO" id="GO:0005737">
    <property type="term" value="C:cytoplasm"/>
    <property type="evidence" value="ECO:0007669"/>
    <property type="project" value="UniProtKB-SubCell"/>
</dbReference>
<dbReference type="GO" id="GO:0008173">
    <property type="term" value="F:RNA methyltransferase activity"/>
    <property type="evidence" value="ECO:0007669"/>
    <property type="project" value="InterPro"/>
</dbReference>
<keyword evidence="4" id="KW-0963">Cytoplasm</keyword>
<dbReference type="PANTHER" id="PTHR30544">
    <property type="entry name" value="23S RRNA METHYLTRANSFERASE"/>
    <property type="match status" value="1"/>
</dbReference>
<accession>A0A7S0FP67</accession>
<evidence type="ECO:0000256" key="7">
    <source>
        <dbReference type="ARBA" id="ARBA00022691"/>
    </source>
</evidence>
<gene>
    <name evidence="12" type="ORF">PBAH0796_LOCUS21583</name>
</gene>
<evidence type="ECO:0000313" key="12">
    <source>
        <dbReference type="EMBL" id="CAD8373896.1"/>
    </source>
</evidence>
<dbReference type="SFLD" id="SFLDG01062">
    <property type="entry name" value="methyltransferase_(Class_A)"/>
    <property type="match status" value="1"/>
</dbReference>
<dbReference type="InterPro" id="IPR058240">
    <property type="entry name" value="rSAM_sf"/>
</dbReference>
<evidence type="ECO:0000256" key="8">
    <source>
        <dbReference type="ARBA" id="ARBA00022723"/>
    </source>
</evidence>
<evidence type="ECO:0000256" key="4">
    <source>
        <dbReference type="ARBA" id="ARBA00022490"/>
    </source>
</evidence>
<keyword evidence="9" id="KW-0408">Iron</keyword>
<keyword evidence="8" id="KW-0479">Metal-binding</keyword>
<dbReference type="InterPro" id="IPR013785">
    <property type="entry name" value="Aldolase_TIM"/>
</dbReference>
<dbReference type="Gene3D" id="3.20.20.70">
    <property type="entry name" value="Aldolase class I"/>
    <property type="match status" value="1"/>
</dbReference>
<keyword evidence="6" id="KW-0808">Transferase</keyword>
<dbReference type="Pfam" id="PF04055">
    <property type="entry name" value="Radical_SAM"/>
    <property type="match status" value="1"/>
</dbReference>
<dbReference type="GO" id="GO:0051539">
    <property type="term" value="F:4 iron, 4 sulfur cluster binding"/>
    <property type="evidence" value="ECO:0007669"/>
    <property type="project" value="UniProtKB-KW"/>
</dbReference>
<dbReference type="AlphaFoldDB" id="A0A7S0FP67"/>
<protein>
    <recommendedName>
        <fullName evidence="11">Radical SAM core domain-containing protein</fullName>
    </recommendedName>
</protein>
<dbReference type="InterPro" id="IPR040072">
    <property type="entry name" value="Methyltransferase_A"/>
</dbReference>
<evidence type="ECO:0000256" key="2">
    <source>
        <dbReference type="ARBA" id="ARBA00004496"/>
    </source>
</evidence>
<dbReference type="PANTHER" id="PTHR30544:SF5">
    <property type="entry name" value="RADICAL SAM CORE DOMAIN-CONTAINING PROTEIN"/>
    <property type="match status" value="1"/>
</dbReference>
<dbReference type="EMBL" id="HBEG01035257">
    <property type="protein sequence ID" value="CAD8373896.1"/>
    <property type="molecule type" value="Transcribed_RNA"/>
</dbReference>